<keyword evidence="3" id="KW-1185">Reference proteome</keyword>
<feature type="coiled-coil region" evidence="1">
    <location>
        <begin position="109"/>
        <end position="179"/>
    </location>
</feature>
<proteinExistence type="predicted"/>
<accession>A0A564YQF1</accession>
<evidence type="ECO:0000313" key="3">
    <source>
        <dbReference type="Proteomes" id="UP000321570"/>
    </source>
</evidence>
<keyword evidence="1" id="KW-0175">Coiled coil</keyword>
<dbReference type="AlphaFoldDB" id="A0A564YQF1"/>
<evidence type="ECO:0000256" key="1">
    <source>
        <dbReference type="SAM" id="Coils"/>
    </source>
</evidence>
<protein>
    <submittedName>
        <fullName evidence="2">Uncharacterized protein</fullName>
    </submittedName>
</protein>
<dbReference type="Proteomes" id="UP000321570">
    <property type="component" value="Unassembled WGS sequence"/>
</dbReference>
<dbReference type="EMBL" id="CABIJS010000321">
    <property type="protein sequence ID" value="VUZ48918.1"/>
    <property type="molecule type" value="Genomic_DNA"/>
</dbReference>
<sequence>MSKIDQFVVKINSTFIISIILRVVEKKIKFFSNISLFTRQKTSKPQSAENLQKDLLKSKTRLCEFLKSEIARNQGLLNGKIDVMQFDEQLKTSDEADRQLRLKVLRFGLDERRKKIQDAKNEADSLASKLDSMKIETFQKKLTAITEMYSTLEFQQKILHNSRNRVKSMREELTEIKLTFHGEREETVDERQNVDILLTQINGVKSEIQELDSKPVLLKLNLEKSIESKKAAIEKVGRDSALIKSRIRRRCKQLKTLQPVGSEANKKLQLLDDLNHRLSALSKRLEFAENLDRRTQDVLSRQELRVENAKMKFNRVKELYAEEKRAQLLRLSELETEKEEYVQRLMCLNKKLDRLGRQNLLKGTQGAYKWIMASFDIPDYECEDEIDEYVSKRCAFICQEIKRLQQYSAWLEENLKAAEMKSLNRQKMSAIKAVLDKGGLQNGATDVRRRNQNRMNRPRPISMIETVTKKIVRSATMRAKVAPAQVDARRRTMVISRPTLSQEEPTISATQRRLVYSQSLRERGINPRMPLSQLQRGTSGNSVSLSFRSPTPLIYTAFRNSKHTTSSSRVLGFDS</sequence>
<feature type="coiled-coil region" evidence="1">
    <location>
        <begin position="271"/>
        <end position="358"/>
    </location>
</feature>
<gene>
    <name evidence="2" type="ORF">WMSIL1_LOCUS8167</name>
</gene>
<reference evidence="2 3" key="1">
    <citation type="submission" date="2019-07" db="EMBL/GenBank/DDBJ databases">
        <authorList>
            <person name="Jastrzebski P J."/>
            <person name="Paukszto L."/>
            <person name="Jastrzebski P J."/>
        </authorList>
    </citation>
    <scope>NUCLEOTIDE SEQUENCE [LARGE SCALE GENOMIC DNA]</scope>
    <source>
        <strain evidence="2 3">WMS-il1</strain>
    </source>
</reference>
<organism evidence="2 3">
    <name type="scientific">Hymenolepis diminuta</name>
    <name type="common">Rat tapeworm</name>
    <dbReference type="NCBI Taxonomy" id="6216"/>
    <lineage>
        <taxon>Eukaryota</taxon>
        <taxon>Metazoa</taxon>
        <taxon>Spiralia</taxon>
        <taxon>Lophotrochozoa</taxon>
        <taxon>Platyhelminthes</taxon>
        <taxon>Cestoda</taxon>
        <taxon>Eucestoda</taxon>
        <taxon>Cyclophyllidea</taxon>
        <taxon>Hymenolepididae</taxon>
        <taxon>Hymenolepis</taxon>
    </lineage>
</organism>
<name>A0A564YQF1_HYMDI</name>
<evidence type="ECO:0000313" key="2">
    <source>
        <dbReference type="EMBL" id="VUZ48918.1"/>
    </source>
</evidence>